<accession>A0AAE0A194</accession>
<name>A0AAE0A194_9ROSI</name>
<reference evidence="2" key="1">
    <citation type="journal article" date="2023" name="Plant J.">
        <title>Genome sequences and population genomics provide insights into the demographic history, inbreeding, and mutation load of two 'living fossil' tree species of Dipteronia.</title>
        <authorList>
            <person name="Feng Y."/>
            <person name="Comes H.P."/>
            <person name="Chen J."/>
            <person name="Zhu S."/>
            <person name="Lu R."/>
            <person name="Zhang X."/>
            <person name="Li P."/>
            <person name="Qiu J."/>
            <person name="Olsen K.M."/>
            <person name="Qiu Y."/>
        </authorList>
    </citation>
    <scope>NUCLEOTIDE SEQUENCE</scope>
    <source>
        <strain evidence="2">NBL</strain>
    </source>
</reference>
<feature type="compositionally biased region" description="Basic and acidic residues" evidence="1">
    <location>
        <begin position="103"/>
        <end position="136"/>
    </location>
</feature>
<sequence>MSRDWVGDRWVDIEAKPNIFSAISVLINLENKLSSTVTKDAKPVGLDASYTEVRLITDKLETVEEEKPKLAELASNDSLPDNMDKVNAKMSPSLEQGEGEGGDDVKVSCKEVHDVQGNDAKEHDGENDDNGGKLDAEVFDTSGHNCKTTELMEVTA</sequence>
<dbReference type="Proteomes" id="UP001281410">
    <property type="component" value="Unassembled WGS sequence"/>
</dbReference>
<evidence type="ECO:0000313" key="2">
    <source>
        <dbReference type="EMBL" id="KAK3198753.1"/>
    </source>
</evidence>
<evidence type="ECO:0000313" key="3">
    <source>
        <dbReference type="Proteomes" id="UP001281410"/>
    </source>
</evidence>
<organism evidence="2 3">
    <name type="scientific">Dipteronia sinensis</name>
    <dbReference type="NCBI Taxonomy" id="43782"/>
    <lineage>
        <taxon>Eukaryota</taxon>
        <taxon>Viridiplantae</taxon>
        <taxon>Streptophyta</taxon>
        <taxon>Embryophyta</taxon>
        <taxon>Tracheophyta</taxon>
        <taxon>Spermatophyta</taxon>
        <taxon>Magnoliopsida</taxon>
        <taxon>eudicotyledons</taxon>
        <taxon>Gunneridae</taxon>
        <taxon>Pentapetalae</taxon>
        <taxon>rosids</taxon>
        <taxon>malvids</taxon>
        <taxon>Sapindales</taxon>
        <taxon>Sapindaceae</taxon>
        <taxon>Hippocastanoideae</taxon>
        <taxon>Acereae</taxon>
        <taxon>Dipteronia</taxon>
    </lineage>
</organism>
<dbReference type="AlphaFoldDB" id="A0AAE0A194"/>
<gene>
    <name evidence="2" type="ORF">Dsin_022168</name>
</gene>
<dbReference type="EMBL" id="JANJYJ010000007">
    <property type="protein sequence ID" value="KAK3198753.1"/>
    <property type="molecule type" value="Genomic_DNA"/>
</dbReference>
<comment type="caution">
    <text evidence="2">The sequence shown here is derived from an EMBL/GenBank/DDBJ whole genome shotgun (WGS) entry which is preliminary data.</text>
</comment>
<protein>
    <submittedName>
        <fullName evidence="2">Uncharacterized protein</fullName>
    </submittedName>
</protein>
<proteinExistence type="predicted"/>
<evidence type="ECO:0000256" key="1">
    <source>
        <dbReference type="SAM" id="MobiDB-lite"/>
    </source>
</evidence>
<keyword evidence="3" id="KW-1185">Reference proteome</keyword>
<feature type="region of interest" description="Disordered" evidence="1">
    <location>
        <begin position="67"/>
        <end position="141"/>
    </location>
</feature>